<evidence type="ECO:0000313" key="4">
    <source>
        <dbReference type="EMBL" id="QDP41189.1"/>
    </source>
</evidence>
<dbReference type="Proteomes" id="UP000315215">
    <property type="component" value="Chromosome"/>
</dbReference>
<dbReference type="AlphaFoldDB" id="A0A516KIH7"/>
<keyword evidence="1" id="KW-0175">Coiled coil</keyword>
<gene>
    <name evidence="4" type="ORF">FN924_13945</name>
</gene>
<keyword evidence="2" id="KW-0732">Signal</keyword>
<evidence type="ECO:0000256" key="2">
    <source>
        <dbReference type="SAM" id="SignalP"/>
    </source>
</evidence>
<accession>A0A516KIH7</accession>
<dbReference type="Pfam" id="PF10026">
    <property type="entry name" value="DUF2268"/>
    <property type="match status" value="1"/>
</dbReference>
<dbReference type="PROSITE" id="PS51257">
    <property type="entry name" value="PROKAR_LIPOPROTEIN"/>
    <property type="match status" value="1"/>
</dbReference>
<feature type="signal peptide" evidence="2">
    <location>
        <begin position="1"/>
        <end position="20"/>
    </location>
</feature>
<reference evidence="4 5" key="1">
    <citation type="submission" date="2019-07" db="EMBL/GenBank/DDBJ databases">
        <authorList>
            <person name="Li J."/>
        </authorList>
    </citation>
    <scope>NUCLEOTIDE SEQUENCE [LARGE SCALE GENOMIC DNA]</scope>
    <source>
        <strain evidence="4 5">TKL69</strain>
    </source>
</reference>
<dbReference type="KEGG" id="aqt:FN924_13945"/>
<dbReference type="RefSeq" id="WP_143895478.1">
    <property type="nucleotide sequence ID" value="NZ_CP041666.1"/>
</dbReference>
<evidence type="ECO:0000313" key="5">
    <source>
        <dbReference type="Proteomes" id="UP000315215"/>
    </source>
</evidence>
<dbReference type="OrthoDB" id="1437293at2"/>
<sequence>MKKKWLVLMWLWLPSLLLLGCTNENSNGKTEVKTSPDVPVTFEYKQQEYEIRNFYDELLEYAEKADSQSDQLNEIYREHVLEPFRIHAFGEMGGYSAISSWHFAPPEDIKELEEDIKALKKRKNKINTLIIEALKESADKLPPDEGKTIYLFPANYSVPGLSYSLPLMGGVTGRVWNEDFVFFRLDPSFEKESLQYMIAHEYHHTVNFEKSKENHSETLLEAVMIEGKAELFAETVYPDVEVSWSKPFISQQSEQKVWNYLKENQNLTNVEIKSEFTNGNPRKNLPQWSLYRIGKRIMEIFVDNNPDISIQDWTKLPAREILSKSKYEEKFK</sequence>
<dbReference type="InterPro" id="IPR018728">
    <property type="entry name" value="DUF2268"/>
</dbReference>
<feature type="coiled-coil region" evidence="1">
    <location>
        <begin position="109"/>
        <end position="136"/>
    </location>
</feature>
<evidence type="ECO:0000256" key="1">
    <source>
        <dbReference type="SAM" id="Coils"/>
    </source>
</evidence>
<keyword evidence="5" id="KW-1185">Reference proteome</keyword>
<feature type="domain" description="DUF2268" evidence="3">
    <location>
        <begin position="129"/>
        <end position="322"/>
    </location>
</feature>
<name>A0A516KIH7_9BACI</name>
<evidence type="ECO:0000259" key="3">
    <source>
        <dbReference type="Pfam" id="PF10026"/>
    </source>
</evidence>
<organism evidence="4 5">
    <name type="scientific">Radiobacillus deserti</name>
    <dbReference type="NCBI Taxonomy" id="2594883"/>
    <lineage>
        <taxon>Bacteria</taxon>
        <taxon>Bacillati</taxon>
        <taxon>Bacillota</taxon>
        <taxon>Bacilli</taxon>
        <taxon>Bacillales</taxon>
        <taxon>Bacillaceae</taxon>
        <taxon>Radiobacillus</taxon>
    </lineage>
</organism>
<feature type="chain" id="PRO_5038488520" description="DUF2268 domain-containing protein" evidence="2">
    <location>
        <begin position="21"/>
        <end position="332"/>
    </location>
</feature>
<dbReference type="EMBL" id="CP041666">
    <property type="protein sequence ID" value="QDP41189.1"/>
    <property type="molecule type" value="Genomic_DNA"/>
</dbReference>
<proteinExistence type="predicted"/>
<protein>
    <recommendedName>
        <fullName evidence="3">DUF2268 domain-containing protein</fullName>
    </recommendedName>
</protein>